<dbReference type="PANTHER" id="PTHR10515:SF0">
    <property type="entry name" value="THYMIDINE PHOSPHORYLASE"/>
    <property type="match status" value="1"/>
</dbReference>
<dbReference type="Gene3D" id="3.90.1170.30">
    <property type="entry name" value="Pyrimidine nucleoside phosphorylase-like, C-terminal domain"/>
    <property type="match status" value="1"/>
</dbReference>
<dbReference type="PROSITE" id="PS00647">
    <property type="entry name" value="THYMID_PHOSPHORYLASE"/>
    <property type="match status" value="1"/>
</dbReference>
<dbReference type="GO" id="GO:0005829">
    <property type="term" value="C:cytosol"/>
    <property type="evidence" value="ECO:0007669"/>
    <property type="project" value="TreeGrafter"/>
</dbReference>
<dbReference type="InterPro" id="IPR017713">
    <property type="entry name" value="AMP_phosphorylase"/>
</dbReference>
<dbReference type="GO" id="GO:0006206">
    <property type="term" value="P:pyrimidine nucleobase metabolic process"/>
    <property type="evidence" value="ECO:0007669"/>
    <property type="project" value="InterPro"/>
</dbReference>
<dbReference type="Gene3D" id="3.40.1030.10">
    <property type="entry name" value="Nucleoside phosphorylase/phosphoribosyltransferase catalytic domain"/>
    <property type="match status" value="1"/>
</dbReference>
<dbReference type="Gene3D" id="1.20.970.10">
    <property type="entry name" value="Transferase, Pyrimidine Nucleoside Phosphorylase, Chain C"/>
    <property type="match status" value="1"/>
</dbReference>
<dbReference type="Pfam" id="PF07831">
    <property type="entry name" value="PYNP_C"/>
    <property type="match status" value="1"/>
</dbReference>
<dbReference type="Pfam" id="PF02885">
    <property type="entry name" value="Glycos_trans_3N"/>
    <property type="match status" value="1"/>
</dbReference>
<dbReference type="InterPro" id="IPR000312">
    <property type="entry name" value="Glycosyl_Trfase_fam3"/>
</dbReference>
<name>A0A8J8Q0E1_9EURY</name>
<evidence type="ECO:0000256" key="1">
    <source>
        <dbReference type="ARBA" id="ARBA00022676"/>
    </source>
</evidence>
<reference evidence="5" key="1">
    <citation type="submission" date="2017-11" db="EMBL/GenBank/DDBJ databases">
        <authorList>
            <person name="Kajale S.C."/>
            <person name="Sharma A."/>
        </authorList>
    </citation>
    <scope>NUCLEOTIDE SEQUENCE</scope>
    <source>
        <strain evidence="5">LS1_42</strain>
    </source>
</reference>
<evidence type="ECO:0000313" key="6">
    <source>
        <dbReference type="Proteomes" id="UP000766904"/>
    </source>
</evidence>
<protein>
    <recommendedName>
        <fullName evidence="3">AMP phosphorylase</fullName>
        <ecNumber evidence="3">2.4.2.57</ecNumber>
    </recommendedName>
</protein>
<proteinExistence type="predicted"/>
<dbReference type="Proteomes" id="UP000766904">
    <property type="component" value="Unassembled WGS sequence"/>
</dbReference>
<dbReference type="InterPro" id="IPR013102">
    <property type="entry name" value="PYNP_C"/>
</dbReference>
<dbReference type="InterPro" id="IPR036566">
    <property type="entry name" value="PYNP-like_C_sf"/>
</dbReference>
<dbReference type="GO" id="GO:0006196">
    <property type="term" value="P:AMP catabolic process"/>
    <property type="evidence" value="ECO:0007669"/>
    <property type="project" value="TreeGrafter"/>
</dbReference>
<evidence type="ECO:0000256" key="2">
    <source>
        <dbReference type="ARBA" id="ARBA00022679"/>
    </source>
</evidence>
<dbReference type="AlphaFoldDB" id="A0A8J8Q0E1"/>
<dbReference type="InterPro" id="IPR013466">
    <property type="entry name" value="Thymidine/AMP_Pase"/>
</dbReference>
<dbReference type="OrthoDB" id="9827at2157"/>
<keyword evidence="2" id="KW-0808">Transferase</keyword>
<evidence type="ECO:0000256" key="3">
    <source>
        <dbReference type="NCBIfam" id="TIGR03327"/>
    </source>
</evidence>
<dbReference type="GO" id="GO:0016763">
    <property type="term" value="F:pentosyltransferase activity"/>
    <property type="evidence" value="ECO:0007669"/>
    <property type="project" value="InterPro"/>
</dbReference>
<feature type="domain" description="Pyrimidine nucleoside phosphorylase C-terminal" evidence="4">
    <location>
        <begin position="413"/>
        <end position="480"/>
    </location>
</feature>
<dbReference type="Pfam" id="PF00591">
    <property type="entry name" value="Glycos_transf_3"/>
    <property type="match status" value="1"/>
</dbReference>
<dbReference type="InterPro" id="IPR036320">
    <property type="entry name" value="Glycosyl_Trfase_fam3_N_dom_sf"/>
</dbReference>
<dbReference type="EC" id="2.4.2.57" evidence="3"/>
<dbReference type="InterPro" id="IPR017872">
    <property type="entry name" value="Pyrmidine_PPase_CS"/>
</dbReference>
<dbReference type="EMBL" id="PHNJ01000017">
    <property type="protein sequence ID" value="TYL36484.1"/>
    <property type="molecule type" value="Genomic_DNA"/>
</dbReference>
<dbReference type="GO" id="GO:0004645">
    <property type="term" value="F:1,4-alpha-oligoglucan phosphorylase activity"/>
    <property type="evidence" value="ECO:0007669"/>
    <property type="project" value="InterPro"/>
</dbReference>
<dbReference type="InterPro" id="IPR035902">
    <property type="entry name" value="Nuc_phospho_transferase"/>
</dbReference>
<dbReference type="GO" id="GO:0046125">
    <property type="term" value="P:pyrimidine deoxyribonucleoside metabolic process"/>
    <property type="evidence" value="ECO:0007669"/>
    <property type="project" value="InterPro"/>
</dbReference>
<dbReference type="SUPFAM" id="SSF47648">
    <property type="entry name" value="Nucleoside phosphorylase/phosphoribosyltransferase N-terminal domain"/>
    <property type="match status" value="1"/>
</dbReference>
<dbReference type="RefSeq" id="WP_148860132.1">
    <property type="nucleotide sequence ID" value="NZ_PHNJ01000017.1"/>
</dbReference>
<comment type="caution">
    <text evidence="5">The sequence shown here is derived from an EMBL/GenBank/DDBJ whole genome shotgun (WGS) entry which is preliminary data.</text>
</comment>
<dbReference type="Gene3D" id="2.40.40.20">
    <property type="match status" value="1"/>
</dbReference>
<dbReference type="InterPro" id="IPR000053">
    <property type="entry name" value="Thymidine/pyrmidine_PPase"/>
</dbReference>
<accession>A0A8J8Q0E1</accession>
<dbReference type="SUPFAM" id="SSF52418">
    <property type="entry name" value="Nucleoside phosphorylase/phosphoribosyltransferase catalytic domain"/>
    <property type="match status" value="1"/>
</dbReference>
<evidence type="ECO:0000259" key="4">
    <source>
        <dbReference type="SMART" id="SM00941"/>
    </source>
</evidence>
<evidence type="ECO:0000313" key="5">
    <source>
        <dbReference type="EMBL" id="TYL36484.1"/>
    </source>
</evidence>
<organism evidence="5 6">
    <name type="scientific">Natronococcus pandeyae</name>
    <dbReference type="NCBI Taxonomy" id="2055836"/>
    <lineage>
        <taxon>Archaea</taxon>
        <taxon>Methanobacteriati</taxon>
        <taxon>Methanobacteriota</taxon>
        <taxon>Stenosarchaea group</taxon>
        <taxon>Halobacteria</taxon>
        <taxon>Halobacteriales</taxon>
        <taxon>Natrialbaceae</taxon>
        <taxon>Natronococcus</taxon>
    </lineage>
</organism>
<dbReference type="NCBIfam" id="TIGR03327">
    <property type="entry name" value="AMP_phos"/>
    <property type="match status" value="1"/>
</dbReference>
<gene>
    <name evidence="5" type="ORF">CV102_21915</name>
</gene>
<dbReference type="SUPFAM" id="SSF54680">
    <property type="entry name" value="Pyrimidine nucleoside phosphorylase C-terminal domain"/>
    <property type="match status" value="1"/>
</dbReference>
<dbReference type="NCBIfam" id="TIGR02645">
    <property type="entry name" value="ARCH_P_rylase"/>
    <property type="match status" value="1"/>
</dbReference>
<keyword evidence="1" id="KW-0328">Glycosyltransferase</keyword>
<sequence length="492" mass="52716">MQLEAVTIDIGTSRPLVLLNTVDADELGAHPLDRVRIEHDEETTTGIVKRTDELVEPGTIGVTEPLSRVRGTVDVTLAGKPRSVRYIRRKLDDVELQPHELETIVRHIHEDRLSDIELGAYASAVYTNGFSLDETKHLTEAMSDVGQRLTWDAPVIADKHSVGGVAGNCVTPVMVAIVTAAGLTMPKTSSRAVTSPAGTADVMEVFCDVEFTTDEIESIVTETNGCLVWGGGVDLSPVDDKIIRAENPLSIDPPGQLMASVLSKKRSAGSTHVVIDIPYGEGSKVESLVAARKLADDLKRVGDHLDMDVSCAITHGADPIGRGIGPVLEARDVLAVLEGDGPESLRLKSVRLANILLEHCGVDASAVDALESGRALEQFGRIVAAQNGDPDIKSSDLEPGAESTTVRAERSGIATRVDNRQLCDLARRAGAPLDTRAGLVIHRTASERVEDDDPLYTIHAETPAKLAEAEALADRLEPIQVRSKADALVERR</sequence>
<dbReference type="SMART" id="SM00941">
    <property type="entry name" value="PYNP_C"/>
    <property type="match status" value="1"/>
</dbReference>
<keyword evidence="6" id="KW-1185">Reference proteome</keyword>
<dbReference type="InterPro" id="IPR017459">
    <property type="entry name" value="Glycosyl_Trfase_fam3_N_dom"/>
</dbReference>
<dbReference type="PANTHER" id="PTHR10515">
    <property type="entry name" value="THYMIDINE PHOSPHORYLASE"/>
    <property type="match status" value="1"/>
</dbReference>
<dbReference type="NCBIfam" id="NF003338">
    <property type="entry name" value="PRK04350.1"/>
    <property type="match status" value="1"/>
</dbReference>